<dbReference type="PANTHER" id="PTHR42718">
    <property type="entry name" value="MAJOR FACILITATOR SUPERFAMILY MULTIDRUG TRANSPORTER MFSC"/>
    <property type="match status" value="1"/>
</dbReference>
<dbReference type="InterPro" id="IPR011701">
    <property type="entry name" value="MFS"/>
</dbReference>
<dbReference type="EMBL" id="JBHSIT010000016">
    <property type="protein sequence ID" value="MFC4913300.1"/>
    <property type="molecule type" value="Genomic_DNA"/>
</dbReference>
<feature type="transmembrane region" description="Helical" evidence="6">
    <location>
        <begin position="35"/>
        <end position="58"/>
    </location>
</feature>
<dbReference type="PRINTS" id="PR01036">
    <property type="entry name" value="TCRTETB"/>
</dbReference>
<dbReference type="Proteomes" id="UP001595872">
    <property type="component" value="Unassembled WGS sequence"/>
</dbReference>
<comment type="caution">
    <text evidence="8">The sequence shown here is derived from an EMBL/GenBank/DDBJ whole genome shotgun (WGS) entry which is preliminary data.</text>
</comment>
<dbReference type="Pfam" id="PF07690">
    <property type="entry name" value="MFS_1"/>
    <property type="match status" value="1"/>
</dbReference>
<evidence type="ECO:0000259" key="7">
    <source>
        <dbReference type="PROSITE" id="PS50850"/>
    </source>
</evidence>
<feature type="transmembrane region" description="Helical" evidence="6">
    <location>
        <begin position="427"/>
        <end position="444"/>
    </location>
</feature>
<dbReference type="Gene3D" id="1.20.1720.10">
    <property type="entry name" value="Multidrug resistance protein D"/>
    <property type="match status" value="1"/>
</dbReference>
<feature type="transmembrane region" description="Helical" evidence="6">
    <location>
        <begin position="296"/>
        <end position="313"/>
    </location>
</feature>
<feature type="transmembrane region" description="Helical" evidence="6">
    <location>
        <begin position="262"/>
        <end position="284"/>
    </location>
</feature>
<feature type="transmembrane region" description="Helical" evidence="6">
    <location>
        <begin position="397"/>
        <end position="415"/>
    </location>
</feature>
<dbReference type="RefSeq" id="WP_378264089.1">
    <property type="nucleotide sequence ID" value="NZ_JBHSIT010000016.1"/>
</dbReference>
<dbReference type="InterPro" id="IPR036259">
    <property type="entry name" value="MFS_trans_sf"/>
</dbReference>
<feature type="domain" description="Major facilitator superfamily (MFS) profile" evidence="7">
    <location>
        <begin position="4"/>
        <end position="448"/>
    </location>
</feature>
<organism evidence="8 9">
    <name type="scientific">Actinomadura gamaensis</name>
    <dbReference type="NCBI Taxonomy" id="1763541"/>
    <lineage>
        <taxon>Bacteria</taxon>
        <taxon>Bacillati</taxon>
        <taxon>Actinomycetota</taxon>
        <taxon>Actinomycetes</taxon>
        <taxon>Streptosporangiales</taxon>
        <taxon>Thermomonosporaceae</taxon>
        <taxon>Actinomadura</taxon>
    </lineage>
</organism>
<reference evidence="9" key="1">
    <citation type="journal article" date="2019" name="Int. J. Syst. Evol. Microbiol.">
        <title>The Global Catalogue of Microorganisms (GCM) 10K type strain sequencing project: providing services to taxonomists for standard genome sequencing and annotation.</title>
        <authorList>
            <consortium name="The Broad Institute Genomics Platform"/>
            <consortium name="The Broad Institute Genome Sequencing Center for Infectious Disease"/>
            <person name="Wu L."/>
            <person name="Ma J."/>
        </authorList>
    </citation>
    <scope>NUCLEOTIDE SEQUENCE [LARGE SCALE GENOMIC DNA]</scope>
    <source>
        <strain evidence="9">KLKA75</strain>
    </source>
</reference>
<feature type="region of interest" description="Disordered" evidence="5">
    <location>
        <begin position="459"/>
        <end position="494"/>
    </location>
</feature>
<dbReference type="Gene3D" id="1.20.1250.20">
    <property type="entry name" value="MFS general substrate transporter like domains"/>
    <property type="match status" value="1"/>
</dbReference>
<feature type="transmembrane region" description="Helical" evidence="6">
    <location>
        <begin position="163"/>
        <end position="183"/>
    </location>
</feature>
<feature type="transmembrane region" description="Helical" evidence="6">
    <location>
        <begin position="95"/>
        <end position="116"/>
    </location>
</feature>
<dbReference type="CDD" id="cd17321">
    <property type="entry name" value="MFS_MMR_MDR_like"/>
    <property type="match status" value="1"/>
</dbReference>
<keyword evidence="9" id="KW-1185">Reference proteome</keyword>
<accession>A0ABV9UD58</accession>
<feature type="transmembrane region" description="Helical" evidence="6">
    <location>
        <begin position="70"/>
        <end position="89"/>
    </location>
</feature>
<feature type="transmembrane region" description="Helical" evidence="6">
    <location>
        <begin position="128"/>
        <end position="151"/>
    </location>
</feature>
<proteinExistence type="predicted"/>
<name>A0ABV9UD58_9ACTN</name>
<evidence type="ECO:0000256" key="6">
    <source>
        <dbReference type="SAM" id="Phobius"/>
    </source>
</evidence>
<protein>
    <submittedName>
        <fullName evidence="8">MFS transporter</fullName>
    </submittedName>
</protein>
<keyword evidence="4 6" id="KW-0472">Membrane</keyword>
<keyword evidence="3 6" id="KW-1133">Transmembrane helix</keyword>
<evidence type="ECO:0000313" key="8">
    <source>
        <dbReference type="EMBL" id="MFC4913300.1"/>
    </source>
</evidence>
<feature type="compositionally biased region" description="Basic and acidic residues" evidence="5">
    <location>
        <begin position="479"/>
        <end position="494"/>
    </location>
</feature>
<feature type="compositionally biased region" description="Low complexity" evidence="5">
    <location>
        <begin position="462"/>
        <end position="474"/>
    </location>
</feature>
<evidence type="ECO:0000256" key="4">
    <source>
        <dbReference type="ARBA" id="ARBA00023136"/>
    </source>
</evidence>
<evidence type="ECO:0000256" key="3">
    <source>
        <dbReference type="ARBA" id="ARBA00022989"/>
    </source>
</evidence>
<evidence type="ECO:0000256" key="5">
    <source>
        <dbReference type="SAM" id="MobiDB-lite"/>
    </source>
</evidence>
<keyword evidence="2 6" id="KW-0812">Transmembrane</keyword>
<dbReference type="PANTHER" id="PTHR42718:SF39">
    <property type="entry name" value="ACTINORHODIN TRANSPORTER-RELATED"/>
    <property type="match status" value="1"/>
</dbReference>
<evidence type="ECO:0000256" key="2">
    <source>
        <dbReference type="ARBA" id="ARBA00022692"/>
    </source>
</evidence>
<dbReference type="InterPro" id="IPR020846">
    <property type="entry name" value="MFS_dom"/>
</dbReference>
<dbReference type="SUPFAM" id="SSF103473">
    <property type="entry name" value="MFS general substrate transporter"/>
    <property type="match status" value="1"/>
</dbReference>
<dbReference type="PROSITE" id="PS50850">
    <property type="entry name" value="MFS"/>
    <property type="match status" value="1"/>
</dbReference>
<evidence type="ECO:0000313" key="9">
    <source>
        <dbReference type="Proteomes" id="UP001595872"/>
    </source>
</evidence>
<sequence>MRLTLPVILSATFMASFDYMVVNVAAPSLQRDLHAGSAALELVIGGYAFTYAAGLVTGGRLGDLFGHRRMFALGMAAFTLASLLCGLAPDAGTLVAARLLQGVTAAAMVPQVLALITASFGADERARAMAWFGVVTGLGAVCGQVLGGLLLQADLLGLGWRTIFLVNVPVGVPAALLATRVLPRAETRARPRLDVPGVLGVSAGLALALVPLVLGREEGWPLWTWLSLAASVPVLGATLWWERRTAAPVVDLALFRTRSFTVGSALNVAFMMSFGSLMLVNTLLLQYGFGLSPVRAGLAFGPLAVATMLASLAGRPLVARHGDRVLTAGCAITGVGVAGIEVVLHAGGGVAALLAPLALLGLGSGLTLPGVIGAALSGVRPERAGAASGLLTTFQQFAAAAGVAALGALFFTLAGRHGLVRAAQDTLLVNLALTLATIPLSFLLPRSRARAVPEAAVPETSVPEAAVPEADVPATSVPETRERRPGTRVLDRRI</sequence>
<evidence type="ECO:0000256" key="1">
    <source>
        <dbReference type="ARBA" id="ARBA00004651"/>
    </source>
</evidence>
<feature type="transmembrane region" description="Helical" evidence="6">
    <location>
        <begin position="325"/>
        <end position="344"/>
    </location>
</feature>
<comment type="subcellular location">
    <subcellularLocation>
        <location evidence="1">Cell membrane</location>
        <topology evidence="1">Multi-pass membrane protein</topology>
    </subcellularLocation>
</comment>
<feature type="transmembrane region" description="Helical" evidence="6">
    <location>
        <begin position="350"/>
        <end position="376"/>
    </location>
</feature>
<feature type="transmembrane region" description="Helical" evidence="6">
    <location>
        <begin position="220"/>
        <end position="241"/>
    </location>
</feature>
<feature type="transmembrane region" description="Helical" evidence="6">
    <location>
        <begin position="195"/>
        <end position="214"/>
    </location>
</feature>
<gene>
    <name evidence="8" type="ORF">ACFPCY_38795</name>
</gene>